<protein>
    <submittedName>
        <fullName evidence="1">Uncharacterized protein</fullName>
    </submittedName>
</protein>
<organism evidence="1 2">
    <name type="scientific">Pyrobaculum arsenaticum</name>
    <dbReference type="NCBI Taxonomy" id="121277"/>
    <lineage>
        <taxon>Archaea</taxon>
        <taxon>Thermoproteota</taxon>
        <taxon>Thermoprotei</taxon>
        <taxon>Thermoproteales</taxon>
        <taxon>Thermoproteaceae</taxon>
        <taxon>Pyrobaculum</taxon>
    </lineage>
</organism>
<reference evidence="1 2" key="1">
    <citation type="journal article" date="2020" name="Nat. Commun.">
        <title>The structures of two archaeal type IV pili illuminate evolutionary relationships.</title>
        <authorList>
            <person name="Wang F."/>
            <person name="Baquero D.P."/>
            <person name="Su Z."/>
            <person name="Beltran L.C."/>
            <person name="Prangishvili D."/>
            <person name="Krupovic M."/>
            <person name="Egelman E.H."/>
        </authorList>
    </citation>
    <scope>NUCLEOTIDE SEQUENCE [LARGE SCALE GENOMIC DNA]</scope>
    <source>
        <strain evidence="1 2">2GA</strain>
    </source>
</reference>
<dbReference type="GeneID" id="5054266"/>
<dbReference type="AlphaFoldDB" id="A0A7L4PBQ0"/>
<dbReference type="Proteomes" id="UP000554766">
    <property type="component" value="Unassembled WGS sequence"/>
</dbReference>
<evidence type="ECO:0000313" key="1">
    <source>
        <dbReference type="EMBL" id="NYR16395.1"/>
    </source>
</evidence>
<proteinExistence type="predicted"/>
<keyword evidence="2" id="KW-1185">Reference proteome</keyword>
<gene>
    <name evidence="1" type="ORF">HC235_10735</name>
</gene>
<dbReference type="EMBL" id="JAAVJF010000005">
    <property type="protein sequence ID" value="NYR16395.1"/>
    <property type="molecule type" value="Genomic_DNA"/>
</dbReference>
<sequence length="62" mass="6662">MVFGGSGVYIDLPEGAEVGVKEEVLGPVISRCSYVVNASLNPAELRLGEPLYNTTGRYFRIG</sequence>
<accession>A0A7L4PBQ0</accession>
<name>A0A7L4PBQ0_9CREN</name>
<comment type="caution">
    <text evidence="1">The sequence shown here is derived from an EMBL/GenBank/DDBJ whole genome shotgun (WGS) entry which is preliminary data.</text>
</comment>
<dbReference type="RefSeq" id="WP_011901142.1">
    <property type="nucleotide sequence ID" value="NZ_JAAVJF010000005.1"/>
</dbReference>
<evidence type="ECO:0000313" key="2">
    <source>
        <dbReference type="Proteomes" id="UP000554766"/>
    </source>
</evidence>